<evidence type="ECO:0000256" key="10">
    <source>
        <dbReference type="SAM" id="MobiDB-lite"/>
    </source>
</evidence>
<gene>
    <name evidence="14" type="ORF">CRHIZ90672A_00011957</name>
</gene>
<dbReference type="PROSITE" id="PS50075">
    <property type="entry name" value="CARRIER"/>
    <property type="match status" value="1"/>
</dbReference>
<evidence type="ECO:0000259" key="13">
    <source>
        <dbReference type="PROSITE" id="PS52019"/>
    </source>
</evidence>
<evidence type="ECO:0000256" key="9">
    <source>
        <dbReference type="PROSITE-ProRule" id="PRU01363"/>
    </source>
</evidence>
<dbReference type="Gene3D" id="3.40.50.720">
    <property type="entry name" value="NAD(P)-binding Rossmann-like Domain"/>
    <property type="match status" value="1"/>
</dbReference>
<evidence type="ECO:0000256" key="2">
    <source>
        <dbReference type="ARBA" id="ARBA00022450"/>
    </source>
</evidence>
<dbReference type="SMART" id="SM00825">
    <property type="entry name" value="PKS_KS"/>
    <property type="match status" value="1"/>
</dbReference>
<dbReference type="SMART" id="SM00826">
    <property type="entry name" value="PKS_DH"/>
    <property type="match status" value="1"/>
</dbReference>
<keyword evidence="7" id="KW-0511">Multifunctional enzyme</keyword>
<feature type="domain" description="PKS/mFAS DH" evidence="13">
    <location>
        <begin position="992"/>
        <end position="1303"/>
    </location>
</feature>
<keyword evidence="4" id="KW-0808">Transferase</keyword>
<dbReference type="Pfam" id="PF08659">
    <property type="entry name" value="KR"/>
    <property type="match status" value="1"/>
</dbReference>
<dbReference type="Pfam" id="PF08242">
    <property type="entry name" value="Methyltransf_12"/>
    <property type="match status" value="1"/>
</dbReference>
<dbReference type="GO" id="GO:0031177">
    <property type="term" value="F:phosphopantetheine binding"/>
    <property type="evidence" value="ECO:0007669"/>
    <property type="project" value="InterPro"/>
</dbReference>
<dbReference type="SMART" id="SM00827">
    <property type="entry name" value="PKS_AT"/>
    <property type="match status" value="1"/>
</dbReference>
<dbReference type="InterPro" id="IPR001227">
    <property type="entry name" value="Ac_transferase_dom_sf"/>
</dbReference>
<feature type="region of interest" description="C-terminal hotdog fold" evidence="9">
    <location>
        <begin position="1153"/>
        <end position="1303"/>
    </location>
</feature>
<evidence type="ECO:0000256" key="4">
    <source>
        <dbReference type="ARBA" id="ARBA00022679"/>
    </source>
</evidence>
<keyword evidence="8" id="KW-0012">Acyltransferase</keyword>
<evidence type="ECO:0000313" key="15">
    <source>
        <dbReference type="Proteomes" id="UP000696573"/>
    </source>
</evidence>
<dbReference type="InterPro" id="IPR020806">
    <property type="entry name" value="PKS_PP-bd"/>
</dbReference>
<dbReference type="GO" id="GO:1901336">
    <property type="term" value="P:lactone biosynthetic process"/>
    <property type="evidence" value="ECO:0007669"/>
    <property type="project" value="UniProtKB-ARBA"/>
</dbReference>
<dbReference type="Gene3D" id="3.40.50.150">
    <property type="entry name" value="Vaccinia Virus protein VP39"/>
    <property type="match status" value="1"/>
</dbReference>
<dbReference type="InterPro" id="IPR049551">
    <property type="entry name" value="PKS_DH_C"/>
</dbReference>
<dbReference type="CDD" id="cd00833">
    <property type="entry name" value="PKS"/>
    <property type="match status" value="1"/>
</dbReference>
<feature type="domain" description="Ketosynthase family 3 (KS3)" evidence="12">
    <location>
        <begin position="1"/>
        <end position="438"/>
    </location>
</feature>
<evidence type="ECO:0000256" key="8">
    <source>
        <dbReference type="ARBA" id="ARBA00023315"/>
    </source>
</evidence>
<dbReference type="PROSITE" id="PS52019">
    <property type="entry name" value="PKS_MFAS_DH"/>
    <property type="match status" value="1"/>
</dbReference>
<dbReference type="SMART" id="SM00823">
    <property type="entry name" value="PKS_PP"/>
    <property type="match status" value="1"/>
</dbReference>
<dbReference type="SUPFAM" id="SSF47336">
    <property type="entry name" value="ACP-like"/>
    <property type="match status" value="1"/>
</dbReference>
<evidence type="ECO:0000259" key="12">
    <source>
        <dbReference type="PROSITE" id="PS52004"/>
    </source>
</evidence>
<evidence type="ECO:0000256" key="3">
    <source>
        <dbReference type="ARBA" id="ARBA00022553"/>
    </source>
</evidence>
<dbReference type="SMART" id="SM00822">
    <property type="entry name" value="PKS_KR"/>
    <property type="match status" value="1"/>
</dbReference>
<dbReference type="PROSITE" id="PS00606">
    <property type="entry name" value="KS3_1"/>
    <property type="match status" value="1"/>
</dbReference>
<dbReference type="InterPro" id="IPR006162">
    <property type="entry name" value="Ppantetheine_attach_site"/>
</dbReference>
<evidence type="ECO:0000256" key="1">
    <source>
        <dbReference type="ARBA" id="ARBA00005179"/>
    </source>
</evidence>
<dbReference type="PROSITE" id="PS00012">
    <property type="entry name" value="PHOSPHOPANTETHEINE"/>
    <property type="match status" value="1"/>
</dbReference>
<dbReference type="Gene3D" id="3.40.47.10">
    <property type="match status" value="1"/>
</dbReference>
<dbReference type="InterPro" id="IPR050091">
    <property type="entry name" value="PKS_NRPS_Biosynth_Enz"/>
</dbReference>
<dbReference type="InterPro" id="IPR016039">
    <property type="entry name" value="Thiolase-like"/>
</dbReference>
<dbReference type="PROSITE" id="PS52004">
    <property type="entry name" value="KS3_2"/>
    <property type="match status" value="1"/>
</dbReference>
<dbReference type="InterPro" id="IPR036736">
    <property type="entry name" value="ACP-like_sf"/>
</dbReference>
<dbReference type="Gene3D" id="3.30.70.3290">
    <property type="match status" value="1"/>
</dbReference>
<dbReference type="PANTHER" id="PTHR43775:SF29">
    <property type="entry name" value="ASPERFURANONE POLYKETIDE SYNTHASE AFOG-RELATED"/>
    <property type="match status" value="1"/>
</dbReference>
<dbReference type="InterPro" id="IPR016035">
    <property type="entry name" value="Acyl_Trfase/lysoPLipase"/>
</dbReference>
<dbReference type="GO" id="GO:0004312">
    <property type="term" value="F:fatty acid synthase activity"/>
    <property type="evidence" value="ECO:0007669"/>
    <property type="project" value="TreeGrafter"/>
</dbReference>
<dbReference type="InterPro" id="IPR042104">
    <property type="entry name" value="PKS_dehydratase_sf"/>
</dbReference>
<comment type="pathway">
    <text evidence="1">Secondary metabolite biosynthesis.</text>
</comment>
<dbReference type="InterPro" id="IPR016036">
    <property type="entry name" value="Malonyl_transacylase_ACP-bd"/>
</dbReference>
<dbReference type="InterPro" id="IPR013968">
    <property type="entry name" value="PKS_KR"/>
</dbReference>
<sequence length="2575" mass="283779">MEPIAIIGTSFKLPQSIDDDLALWDLLENARNVMTPWPESRLNLDAFYNPDQSKPNSVGNYITFRVKLGLYARGGHFMSEDLAAFDAPFFSITAKEAAAMDVQQRWLLETSYRAMENAGIPAEKIAGTQTGVFAASVADDYFRMIVKDPEDAPVTSATGMNPSVLANRLSWYYDLKGPSIQMNTACSTSLITLDVACQSLRSGQSSMALVTGSNVLLNVECSLHLSSMNFLSPDSVCYSFDHRANGYGRGEGFVVMLLKRLSDAVRDGDTIRAVIRGTGQNQDGHTPSLSQPSGLAQESLIKRVYEDCNLDFGLTHYVEAHGTGTQIGDQTELTALGKVFRASHSSKKPLYVGSIKSNIGHLEGGSGLAGILKCISILEKGIIPPSANFEKLNPQINARRLHVEIPTACIQWPVPGLRRVSANSFGFGGSNGHVILDDAYHTLEILSLAGIHNTLLPVVDASNRSLTTNGKHHLDGDTAFWTPTGDVRAETLEEDLVSHSDRRPNDIRPDACNGTAPKPSEDVATPKLLVWSTKDEASLKRMVQNYENHYIKSIANKHSKLNSLAYTLASRRSIMAWKTFTVVEPDSSSLPAVGKLVRSSRRPGLALIFTGQGAQYHGMGLELMQYTIFRQSLMRSCEIFRSLGADWLLLDELKNPNTINSPQFSQPLCTALQLALIDLLRSFGVVPLAVVGHSSGEIAAAYTAGALTFENACKIAYHRGRLAALLIAAATKPGAMMSVNLPEGNVSGYLRGLDKCLDISIACINSPANVTLSGAEKDIDLLKEKLDKDGIFVRKVKTGIAYHSPAMQKIADEYLGALGNLGEPPNQQSEVLMVSSVTGAKLTPKKACQAQYWVDNLVSPVQFVDALSYLVLAAPRTDGLKEITDFLEVGPHGALRRPLKDTISQVSGKTGFNYVSLLSRYDKPIKNVLTACGVLFSSGHTINVAAVNQNATEKEHQEFLIDTPEYPFDHSQTYWHESRLNRDWRLRGAPEATLLGKRASDWNQLRPRWRNFLSIEDIPWAADHVIEESIFFPGTGTIMMTLEAVKQMAQEKKTISGFLIKEATFINPVVLKPESRTEVETHLRPLQQSYEKSSSRFECQVFARSGDSWIECLHTVIHVEYKEAPVEVDDKSAREIQRQHLLQEFDQAKDACSKAVPSDMFYKWHYDQGLKYGPAFSLAEEICWDGDRLGMATVNVASSVEPFDGIVHPAVLDAVCQVCFTAPSKGMTKALPTIIPHKVEDAWISATGWTHTQTRKIRMLTRWTVNETTRGIHSSFVALSDDSMPLWRMRHLEMLPVGRGDIQSCSERNLLHSLSWKPLLSLLSPHQLNDYCNANIRHEHTTDSGPTRVQDAIEAFLKQNMEQLHSIEATISQPHITKYIQWLSNHISNQADQKKEDVSATDPILELQKLQADNSLWVLLYTVATNLISLVNGDIDVSEHLSLAQSFYRELVSQAYDQRMVNFLQLAAHQTPSQRILHINSGECALPSKIISTLKEIESKTGGVAFSEYTFTDCSASPIEAQERFGKEDNRLTYKMLDLSNSIVAQGFEANAYDIVIVSGILKGTKNYTSAVRNIREVLKSGGHVIFHDVFDPDNIPLFFSLGVMSDWWEAEEKSRCSRPKMTATEWNLLLQAEGFSGNDLVIEDSTLMTCFFISTAIPGFTLPTASSGLMLIIDDENEFQSQLAPQIASLVSTTLEIATDTVSMTNLSKATISTADYVVFLADIDASLLAELPGFSFTSIQSLIQNSKNLFWPTTCLSQLDPKAPYNGLKDGFLRTMRAEFSTKRIVSVTLEGFEMQNPPLCALHILRVFQHAFADSSADLEYLVQGGHILTARLVQLVETNHQLNSSLHPAAEVEPWLPGPPLKLDIGTRGDLDTLHFVEDFEFYRPLGPTEVEIEAKTWGVSFRDMFLALGRLDDEEFGIDSAGVVTKVGPECVKFKPGDRVYMCNPGIMKMYPRAEESATVLIPETVSFEDACSALTPLLTAWYSLIHRGGLEEGEKVLIHAASGGTGQLAVQVAQMVGAEVFATVGFEHKKQLLMDVYGIPADNIFYSRNTSFAEGIMRLTNSYGVDVVLNCIAGEGLRASWELVAPYGRFIEIGKADINGNSSLPMACFSRNVSFFGVDLRHLSLYKKGTERKLLAKGMDLIRQGKVHGPKPLRMYELHDTEDAIRSFQSGKNAGRVLINVDPSSNVNKCILRQRDWKFNEDATYLISGGLGGLGRAIIRWMMSKGAKSFIVPSRSGPVSSVASAFVNEVTESGVTIITPKCDVSSAESLSQVLEECSGMPPVRGCFNASMVLNDSVFDNMTHDQWNRTLRSKVQTSWNLHMILPKDLDFFILLSSISGIIGNISQSNYAAGCTFQDALANFRKSQGLRALSIDLGAMRTVGVIAETKVLQKNFEESLSFAKIEEEELLGILNIYCDPTSTPDSSQVTVGINTPVDVLSQGREPPESMLRPLYAYYSQLRGSVHSSGSSDAKNFSALFRQAKTVEGRASVVVEALTKRLARALSMQPEDIDPNLPVHAYGVDSLVAVELRNWLGKEFISDVPVYEILSGKTITAIGQMVEALSKILLED</sequence>
<keyword evidence="5" id="KW-0521">NADP</keyword>
<dbReference type="SUPFAM" id="SSF55048">
    <property type="entry name" value="Probable ACP-binding domain of malonyl-CoA ACP transacylase"/>
    <property type="match status" value="1"/>
</dbReference>
<evidence type="ECO:0000256" key="6">
    <source>
        <dbReference type="ARBA" id="ARBA00023002"/>
    </source>
</evidence>
<dbReference type="InterPro" id="IPR014043">
    <property type="entry name" value="Acyl_transferase_dom"/>
</dbReference>
<dbReference type="InterPro" id="IPR020841">
    <property type="entry name" value="PKS_Beta-ketoAc_synthase_dom"/>
</dbReference>
<dbReference type="SMART" id="SM00829">
    <property type="entry name" value="PKS_ER"/>
    <property type="match status" value="1"/>
</dbReference>
<dbReference type="InterPro" id="IPR020807">
    <property type="entry name" value="PKS_DH"/>
</dbReference>
<keyword evidence="6" id="KW-0560">Oxidoreductase</keyword>
<feature type="active site" description="Proton donor; for dehydratase activity" evidence="9">
    <location>
        <position position="1213"/>
    </location>
</feature>
<proteinExistence type="predicted"/>
<dbReference type="CDD" id="cd05195">
    <property type="entry name" value="enoyl_red"/>
    <property type="match status" value="1"/>
</dbReference>
<dbReference type="GO" id="GO:0016491">
    <property type="term" value="F:oxidoreductase activity"/>
    <property type="evidence" value="ECO:0007669"/>
    <property type="project" value="UniProtKB-KW"/>
</dbReference>
<feature type="domain" description="Carrier" evidence="11">
    <location>
        <begin position="2495"/>
        <end position="2569"/>
    </location>
</feature>
<evidence type="ECO:0000256" key="5">
    <source>
        <dbReference type="ARBA" id="ARBA00022857"/>
    </source>
</evidence>
<dbReference type="Pfam" id="PF00107">
    <property type="entry name" value="ADH_zinc_N"/>
    <property type="match status" value="1"/>
</dbReference>
<protein>
    <recommendedName>
        <fullName evidence="16">Carrier domain-containing protein</fullName>
    </recommendedName>
</protein>
<feature type="region of interest" description="N-terminal hotdog fold" evidence="9">
    <location>
        <begin position="992"/>
        <end position="1124"/>
    </location>
</feature>
<dbReference type="InterPro" id="IPR057326">
    <property type="entry name" value="KR_dom"/>
</dbReference>
<dbReference type="Pfam" id="PF21089">
    <property type="entry name" value="PKS_DH_N"/>
    <property type="match status" value="1"/>
</dbReference>
<dbReference type="Pfam" id="PF23297">
    <property type="entry name" value="ACP_SdgA_C"/>
    <property type="match status" value="1"/>
</dbReference>
<evidence type="ECO:0000256" key="7">
    <source>
        <dbReference type="ARBA" id="ARBA00023268"/>
    </source>
</evidence>
<dbReference type="GO" id="GO:0006633">
    <property type="term" value="P:fatty acid biosynthetic process"/>
    <property type="evidence" value="ECO:0007669"/>
    <property type="project" value="InterPro"/>
</dbReference>
<reference evidence="14" key="1">
    <citation type="submission" date="2021-10" db="EMBL/GenBank/DDBJ databases">
        <authorList>
            <person name="Piombo E."/>
        </authorList>
    </citation>
    <scope>NUCLEOTIDE SEQUENCE</scope>
</reference>
<comment type="caution">
    <text evidence="14">The sequence shown here is derived from an EMBL/GenBank/DDBJ whole genome shotgun (WGS) entry which is preliminary data.</text>
</comment>
<dbReference type="OrthoDB" id="329835at2759"/>
<dbReference type="Pfam" id="PF00698">
    <property type="entry name" value="Acyl_transf_1"/>
    <property type="match status" value="1"/>
</dbReference>
<accession>A0A9N9VJS4</accession>
<keyword evidence="15" id="KW-1185">Reference proteome</keyword>
<organism evidence="14 15">
    <name type="scientific">Clonostachys rhizophaga</name>
    <dbReference type="NCBI Taxonomy" id="160324"/>
    <lineage>
        <taxon>Eukaryota</taxon>
        <taxon>Fungi</taxon>
        <taxon>Dikarya</taxon>
        <taxon>Ascomycota</taxon>
        <taxon>Pezizomycotina</taxon>
        <taxon>Sordariomycetes</taxon>
        <taxon>Hypocreomycetidae</taxon>
        <taxon>Hypocreales</taxon>
        <taxon>Bionectriaceae</taxon>
        <taxon>Clonostachys</taxon>
    </lineage>
</organism>
<dbReference type="InterPro" id="IPR014030">
    <property type="entry name" value="Ketoacyl_synth_N"/>
</dbReference>
<dbReference type="InterPro" id="IPR049900">
    <property type="entry name" value="PKS_mFAS_DH"/>
</dbReference>
<dbReference type="InterPro" id="IPR049552">
    <property type="entry name" value="PKS_DH_N"/>
</dbReference>
<feature type="compositionally biased region" description="Basic and acidic residues" evidence="10">
    <location>
        <begin position="497"/>
        <end position="509"/>
    </location>
</feature>
<dbReference type="Gene3D" id="1.10.1200.10">
    <property type="entry name" value="ACP-like"/>
    <property type="match status" value="1"/>
</dbReference>
<dbReference type="InterPro" id="IPR009081">
    <property type="entry name" value="PP-bd_ACP"/>
</dbReference>
<dbReference type="PANTHER" id="PTHR43775">
    <property type="entry name" value="FATTY ACID SYNTHASE"/>
    <property type="match status" value="1"/>
</dbReference>
<feature type="active site" description="Proton acceptor; for dehydratase activity" evidence="9">
    <location>
        <position position="1024"/>
    </location>
</feature>
<dbReference type="SUPFAM" id="SSF52151">
    <property type="entry name" value="FabD/lysophospholipase-like"/>
    <property type="match status" value="1"/>
</dbReference>
<dbReference type="FunFam" id="3.40.50.720:FF:000209">
    <property type="entry name" value="Polyketide synthase Pks12"/>
    <property type="match status" value="1"/>
</dbReference>
<dbReference type="Pfam" id="PF00109">
    <property type="entry name" value="ketoacyl-synt"/>
    <property type="match status" value="1"/>
</dbReference>
<dbReference type="GO" id="GO:0004315">
    <property type="term" value="F:3-oxoacyl-[acyl-carrier-protein] synthase activity"/>
    <property type="evidence" value="ECO:0007669"/>
    <property type="project" value="InterPro"/>
</dbReference>
<dbReference type="InterPro" id="IPR013217">
    <property type="entry name" value="Methyltransf_12"/>
</dbReference>
<evidence type="ECO:0008006" key="16">
    <source>
        <dbReference type="Google" id="ProtNLM"/>
    </source>
</evidence>
<dbReference type="Proteomes" id="UP000696573">
    <property type="component" value="Unassembled WGS sequence"/>
</dbReference>
<feature type="region of interest" description="Disordered" evidence="10">
    <location>
        <begin position="497"/>
        <end position="521"/>
    </location>
</feature>
<feature type="non-terminal residue" evidence="14">
    <location>
        <position position="2575"/>
    </location>
</feature>
<dbReference type="GO" id="GO:0044550">
    <property type="term" value="P:secondary metabolite biosynthetic process"/>
    <property type="evidence" value="ECO:0007669"/>
    <property type="project" value="TreeGrafter"/>
</dbReference>
<dbReference type="Gene3D" id="3.90.180.10">
    <property type="entry name" value="Medium-chain alcohol dehydrogenases, catalytic domain"/>
    <property type="match status" value="1"/>
</dbReference>
<dbReference type="Pfam" id="PF14765">
    <property type="entry name" value="PS-DH"/>
    <property type="match status" value="1"/>
</dbReference>
<dbReference type="InterPro" id="IPR013154">
    <property type="entry name" value="ADH-like_N"/>
</dbReference>
<dbReference type="SUPFAM" id="SSF51735">
    <property type="entry name" value="NAD(P)-binding Rossmann-fold domains"/>
    <property type="match status" value="2"/>
</dbReference>
<dbReference type="InterPro" id="IPR013149">
    <property type="entry name" value="ADH-like_C"/>
</dbReference>
<dbReference type="Pfam" id="PF02801">
    <property type="entry name" value="Ketoacyl-synt_C"/>
    <property type="match status" value="1"/>
</dbReference>
<dbReference type="InterPro" id="IPR020843">
    <property type="entry name" value="ER"/>
</dbReference>
<name>A0A9N9VJS4_9HYPO</name>
<dbReference type="Pfam" id="PF08240">
    <property type="entry name" value="ADH_N"/>
    <property type="match status" value="1"/>
</dbReference>
<dbReference type="InterPro" id="IPR011032">
    <property type="entry name" value="GroES-like_sf"/>
</dbReference>
<dbReference type="InterPro" id="IPR014031">
    <property type="entry name" value="Ketoacyl_synth_C"/>
</dbReference>
<dbReference type="Gene3D" id="3.10.129.110">
    <property type="entry name" value="Polyketide synthase dehydratase"/>
    <property type="match status" value="1"/>
</dbReference>
<dbReference type="EMBL" id="CABFNQ020000700">
    <property type="protein sequence ID" value="CAH0024772.1"/>
    <property type="molecule type" value="Genomic_DNA"/>
</dbReference>
<evidence type="ECO:0000259" key="11">
    <source>
        <dbReference type="PROSITE" id="PS50075"/>
    </source>
</evidence>
<keyword evidence="2" id="KW-0596">Phosphopantetheine</keyword>
<dbReference type="InterPro" id="IPR029063">
    <property type="entry name" value="SAM-dependent_MTases_sf"/>
</dbReference>
<evidence type="ECO:0000313" key="14">
    <source>
        <dbReference type="EMBL" id="CAH0024772.1"/>
    </source>
</evidence>
<dbReference type="Gene3D" id="3.40.366.10">
    <property type="entry name" value="Malonyl-Coenzyme A Acyl Carrier Protein, domain 2"/>
    <property type="match status" value="1"/>
</dbReference>
<dbReference type="InterPro" id="IPR018201">
    <property type="entry name" value="Ketoacyl_synth_AS"/>
</dbReference>
<dbReference type="SUPFAM" id="SSF50129">
    <property type="entry name" value="GroES-like"/>
    <property type="match status" value="1"/>
</dbReference>
<dbReference type="SUPFAM" id="SSF53901">
    <property type="entry name" value="Thiolase-like"/>
    <property type="match status" value="1"/>
</dbReference>
<keyword evidence="3" id="KW-0597">Phosphoprotein</keyword>
<dbReference type="SUPFAM" id="SSF53335">
    <property type="entry name" value="S-adenosyl-L-methionine-dependent methyltransferases"/>
    <property type="match status" value="1"/>
</dbReference>
<dbReference type="InterPro" id="IPR036291">
    <property type="entry name" value="NAD(P)-bd_dom_sf"/>
</dbReference>